<reference evidence="2" key="1">
    <citation type="journal article" date="2010" name="Genome Res.">
        <title>Population genomic sequencing of Coccidioides fungi reveals recent hybridization and transposon control.</title>
        <authorList>
            <person name="Neafsey D.E."/>
            <person name="Barker B.M."/>
            <person name="Sharpton T.J."/>
            <person name="Stajich J.E."/>
            <person name="Park D.J."/>
            <person name="Whiston E."/>
            <person name="Hung C.-Y."/>
            <person name="McMahan C."/>
            <person name="White J."/>
            <person name="Sykes S."/>
            <person name="Heiman D."/>
            <person name="Young S."/>
            <person name="Zeng Q."/>
            <person name="Abouelleil A."/>
            <person name="Aftuck L."/>
            <person name="Bessette D."/>
            <person name="Brown A."/>
            <person name="FitzGerald M."/>
            <person name="Lui A."/>
            <person name="Macdonald J.P."/>
            <person name="Priest M."/>
            <person name="Orbach M.J."/>
            <person name="Galgiani J.N."/>
            <person name="Kirkland T.N."/>
            <person name="Cole G.T."/>
            <person name="Birren B.W."/>
            <person name="Henn M.R."/>
            <person name="Taylor J.W."/>
            <person name="Rounsley S.D."/>
        </authorList>
    </citation>
    <scope>NUCLEOTIDE SEQUENCE [LARGE SCALE GENOMIC DNA]</scope>
    <source>
        <strain evidence="2">RMSCC 757 / Silveira</strain>
    </source>
</reference>
<proteinExistence type="predicted"/>
<keyword evidence="2" id="KW-1185">Reference proteome</keyword>
<accession>E9DF49</accession>
<dbReference type="Proteomes" id="UP000002497">
    <property type="component" value="Unassembled WGS sequence"/>
</dbReference>
<sequence>MAFDCVYESTQRQQEMGGNEPLQCNRKFHLLHFQTLHEVNNFCKAERHSRIWQVEDACSHSLNLPGKSAFQGRHKTHKATHQISHVLLFCLLQNKLKASVCCKLWCNKLSSTNGSSCVSQGRRRLRYYLAAIRSKNGAQVNTLTLRLPVYHTPRKERFCIKGEKDRMVNNIL</sequence>
<organism evidence="2">
    <name type="scientific">Coccidioides posadasii (strain RMSCC 757 / Silveira)</name>
    <name type="common">Valley fever fungus</name>
    <dbReference type="NCBI Taxonomy" id="443226"/>
    <lineage>
        <taxon>Eukaryota</taxon>
        <taxon>Fungi</taxon>
        <taxon>Dikarya</taxon>
        <taxon>Ascomycota</taxon>
        <taxon>Pezizomycotina</taxon>
        <taxon>Eurotiomycetes</taxon>
        <taxon>Eurotiomycetidae</taxon>
        <taxon>Onygenales</taxon>
        <taxon>Onygenaceae</taxon>
        <taxon>Coccidioides</taxon>
    </lineage>
</organism>
<evidence type="ECO:0000313" key="2">
    <source>
        <dbReference type="Proteomes" id="UP000002497"/>
    </source>
</evidence>
<dbReference type="AlphaFoldDB" id="E9DF49"/>
<evidence type="ECO:0000313" key="1">
    <source>
        <dbReference type="EMBL" id="EFW14947.1"/>
    </source>
</evidence>
<dbReference type="EMBL" id="GL636503">
    <property type="protein sequence ID" value="EFW14947.1"/>
    <property type="molecule type" value="Genomic_DNA"/>
</dbReference>
<gene>
    <name evidence="1" type="ORF">CPSG_08605</name>
</gene>
<protein>
    <submittedName>
        <fullName evidence="1">Predicted protein</fullName>
    </submittedName>
</protein>
<dbReference type="HOGENOM" id="CLU_1555105_0_0_1"/>
<reference evidence="2" key="2">
    <citation type="submission" date="2010-03" db="EMBL/GenBank/DDBJ databases">
        <title>The genome sequence of Coccidioides posadasii strain Silveira.</title>
        <authorList>
            <consortium name="The Broad Institute Genome Sequencing Center for Infectious Disease"/>
            <person name="Neafsey D."/>
            <person name="Orbach M."/>
            <person name="Henn M.R."/>
            <person name="Cole G.T."/>
            <person name="Galgiani J."/>
            <person name="Gardner M.J."/>
            <person name="Kirkland T.N."/>
            <person name="Taylor J.W."/>
            <person name="Young S.K."/>
            <person name="Zeng Q."/>
            <person name="Koehrsen M."/>
            <person name="Alvarado L."/>
            <person name="Berlin A."/>
            <person name="Borenstein D."/>
            <person name="Chapman S.B."/>
            <person name="Chen Z."/>
            <person name="Engels R."/>
            <person name="Freedman E."/>
            <person name="Gellesch M."/>
            <person name="Goldberg J."/>
            <person name="Griggs A."/>
            <person name="Gujja S."/>
            <person name="Heilman E."/>
            <person name="Heiman D."/>
            <person name="Howarth C."/>
            <person name="Jen D."/>
            <person name="Larson L."/>
            <person name="Mehta T."/>
            <person name="Neiman D."/>
            <person name="Park D."/>
            <person name="Pearson M."/>
            <person name="Richards J."/>
            <person name="Roberts A."/>
            <person name="Saif S."/>
            <person name="Shea T."/>
            <person name="Shenoy N."/>
            <person name="Sisk P."/>
            <person name="Stolte C."/>
            <person name="Sykes S."/>
            <person name="Walk T."/>
            <person name="White J."/>
            <person name="Yandava C."/>
            <person name="Haas B."/>
            <person name="Nusbaum C."/>
            <person name="Birren B."/>
        </authorList>
    </citation>
    <scope>NUCLEOTIDE SEQUENCE [LARGE SCALE GENOMIC DNA]</scope>
    <source>
        <strain evidence="2">RMSCC 757 / Silveira</strain>
    </source>
</reference>
<name>E9DF49_COCPS</name>
<dbReference type="VEuPathDB" id="FungiDB:CPSG_08605"/>